<dbReference type="InterPro" id="IPR009781">
    <property type="entry name" value="DUF1345"/>
</dbReference>
<feature type="transmembrane region" description="Helical" evidence="1">
    <location>
        <begin position="34"/>
        <end position="55"/>
    </location>
</feature>
<feature type="transmembrane region" description="Helical" evidence="1">
    <location>
        <begin position="76"/>
        <end position="101"/>
    </location>
</feature>
<feature type="transmembrane region" description="Helical" evidence="1">
    <location>
        <begin position="12"/>
        <end position="28"/>
    </location>
</feature>
<keyword evidence="3" id="KW-1185">Reference proteome</keyword>
<proteinExistence type="predicted"/>
<evidence type="ECO:0000313" key="3">
    <source>
        <dbReference type="Proteomes" id="UP000236743"/>
    </source>
</evidence>
<accession>A0A1H6C7W0</accession>
<protein>
    <submittedName>
        <fullName evidence="2">Uncharacterized membrane protein</fullName>
    </submittedName>
</protein>
<evidence type="ECO:0000256" key="1">
    <source>
        <dbReference type="SAM" id="Phobius"/>
    </source>
</evidence>
<dbReference type="AlphaFoldDB" id="A0A1H6C7W0"/>
<sequence length="219" mass="23368">MRILPKALLVRPRLLIALGAIAIFAVLMPSDWRWTTRMLIAWDAGAVLYLVLLSITMFREGVAEIKTRAARQDEGALAILIIACLAAGASVAAIAVQLAGLSNVPGAGRAPHLALGAFTILCSWTLVHAFFTLHYAHAYYGDSGKEVGLDFPGDSEPDYVDFLYFSYTIGCTSQTSDVGVTTREIRSVVLAHSILAFFFNTSILAFGINVGASLISGGS</sequence>
<feature type="transmembrane region" description="Helical" evidence="1">
    <location>
        <begin position="113"/>
        <end position="136"/>
    </location>
</feature>
<name>A0A1H6C7W0_9HYPH</name>
<keyword evidence="1" id="KW-1133">Transmembrane helix</keyword>
<evidence type="ECO:0000313" key="2">
    <source>
        <dbReference type="EMBL" id="SEG69064.1"/>
    </source>
</evidence>
<organism evidence="2 3">
    <name type="scientific">Bosea lathyri</name>
    <dbReference type="NCBI Taxonomy" id="1036778"/>
    <lineage>
        <taxon>Bacteria</taxon>
        <taxon>Pseudomonadati</taxon>
        <taxon>Pseudomonadota</taxon>
        <taxon>Alphaproteobacteria</taxon>
        <taxon>Hyphomicrobiales</taxon>
        <taxon>Boseaceae</taxon>
        <taxon>Bosea</taxon>
    </lineage>
</organism>
<keyword evidence="1" id="KW-0812">Transmembrane</keyword>
<keyword evidence="1" id="KW-0472">Membrane</keyword>
<feature type="transmembrane region" description="Helical" evidence="1">
    <location>
        <begin position="193"/>
        <end position="215"/>
    </location>
</feature>
<gene>
    <name evidence="2" type="ORF">SAMN04488115_109112</name>
</gene>
<dbReference type="Proteomes" id="UP000236743">
    <property type="component" value="Unassembled WGS sequence"/>
</dbReference>
<dbReference type="EMBL" id="FNUY01000009">
    <property type="protein sequence ID" value="SEG69064.1"/>
    <property type="molecule type" value="Genomic_DNA"/>
</dbReference>
<dbReference type="Pfam" id="PF07077">
    <property type="entry name" value="DUF1345"/>
    <property type="match status" value="1"/>
</dbReference>
<reference evidence="2 3" key="1">
    <citation type="submission" date="2016-10" db="EMBL/GenBank/DDBJ databases">
        <authorList>
            <person name="de Groot N.N."/>
        </authorList>
    </citation>
    <scope>NUCLEOTIDE SEQUENCE [LARGE SCALE GENOMIC DNA]</scope>
    <source>
        <strain evidence="2 3">DSM 26656</strain>
    </source>
</reference>